<reference evidence="5 6" key="1">
    <citation type="journal article" date="2013" name="Genome Announc.">
        <title>Draft genome sequences for three mercury-methylating, sulfate-reducing bacteria.</title>
        <authorList>
            <person name="Brown S.D."/>
            <person name="Hurt R.A.Jr."/>
            <person name="Gilmour C.C."/>
            <person name="Elias D.A."/>
        </authorList>
    </citation>
    <scope>NUCLEOTIDE SEQUENCE [LARGE SCALE GENOMIC DNA]</scope>
    <source>
        <strain evidence="5 6">DSM 2059</strain>
    </source>
</reference>
<gene>
    <name evidence="5" type="ORF">dsmv_2692</name>
</gene>
<accession>S7V3F3</accession>
<dbReference type="Pfam" id="PF00011">
    <property type="entry name" value="HSP20"/>
    <property type="match status" value="1"/>
</dbReference>
<dbReference type="RefSeq" id="WP_020877449.1">
    <property type="nucleotide sequence ID" value="NZ_ATHJ01000091.1"/>
</dbReference>
<dbReference type="OrthoDB" id="9792695at2"/>
<dbReference type="STRING" id="897.B2D07_17445"/>
<evidence type="ECO:0000313" key="5">
    <source>
        <dbReference type="EMBL" id="EPR39188.1"/>
    </source>
</evidence>
<sequence>MSDIQVKQKQQAEATMEPTQSGRIFSPAVDIFETDTAITVIADIPGVHPDDMEIDLRESVLTLSGKIRSPDGEGERSVMREYDTGTYFRQFTLSEVIDQARIDAKLADGVLTVSLPKVAKATPRKIAVTAG</sequence>
<evidence type="ECO:0000313" key="6">
    <source>
        <dbReference type="Proteomes" id="UP000014977"/>
    </source>
</evidence>
<dbReference type="PANTHER" id="PTHR11527">
    <property type="entry name" value="HEAT-SHOCK PROTEIN 20 FAMILY MEMBER"/>
    <property type="match status" value="1"/>
</dbReference>
<feature type="region of interest" description="Disordered" evidence="3">
    <location>
        <begin position="1"/>
        <end position="20"/>
    </location>
</feature>
<evidence type="ECO:0000256" key="3">
    <source>
        <dbReference type="SAM" id="MobiDB-lite"/>
    </source>
</evidence>
<dbReference type="PROSITE" id="PS01031">
    <property type="entry name" value="SHSP"/>
    <property type="match status" value="1"/>
</dbReference>
<dbReference type="SUPFAM" id="SSF49764">
    <property type="entry name" value="HSP20-like chaperones"/>
    <property type="match status" value="1"/>
</dbReference>
<dbReference type="AlphaFoldDB" id="S7V3F3"/>
<evidence type="ECO:0000256" key="1">
    <source>
        <dbReference type="PROSITE-ProRule" id="PRU00285"/>
    </source>
</evidence>
<dbReference type="InterPro" id="IPR031107">
    <property type="entry name" value="Small_HSP"/>
</dbReference>
<dbReference type="CDD" id="cd06464">
    <property type="entry name" value="ACD_sHsps-like"/>
    <property type="match status" value="1"/>
</dbReference>
<comment type="caution">
    <text evidence="5">The sequence shown here is derived from an EMBL/GenBank/DDBJ whole genome shotgun (WGS) entry which is preliminary data.</text>
</comment>
<dbReference type="Proteomes" id="UP000014977">
    <property type="component" value="Unassembled WGS sequence"/>
</dbReference>
<protein>
    <submittedName>
        <fullName evidence="5">Heat shock protein Hsp20</fullName>
    </submittedName>
</protein>
<evidence type="ECO:0000256" key="2">
    <source>
        <dbReference type="RuleBase" id="RU003616"/>
    </source>
</evidence>
<keyword evidence="6" id="KW-1185">Reference proteome</keyword>
<dbReference type="InterPro" id="IPR008978">
    <property type="entry name" value="HSP20-like_chaperone"/>
</dbReference>
<dbReference type="Gene3D" id="2.60.40.790">
    <property type="match status" value="1"/>
</dbReference>
<dbReference type="EMBL" id="ATHJ01000091">
    <property type="protein sequence ID" value="EPR39188.1"/>
    <property type="molecule type" value="Genomic_DNA"/>
</dbReference>
<feature type="domain" description="SHSP" evidence="4">
    <location>
        <begin position="20"/>
        <end position="131"/>
    </location>
</feature>
<evidence type="ECO:0000259" key="4">
    <source>
        <dbReference type="PROSITE" id="PS01031"/>
    </source>
</evidence>
<keyword evidence="5" id="KW-0346">Stress response</keyword>
<name>S7V3F3_DESML</name>
<organism evidence="5 6">
    <name type="scientific">Desulfococcus multivorans DSM 2059</name>
    <dbReference type="NCBI Taxonomy" id="1121405"/>
    <lineage>
        <taxon>Bacteria</taxon>
        <taxon>Pseudomonadati</taxon>
        <taxon>Thermodesulfobacteriota</taxon>
        <taxon>Desulfobacteria</taxon>
        <taxon>Desulfobacterales</taxon>
        <taxon>Desulfococcaceae</taxon>
        <taxon>Desulfococcus</taxon>
    </lineage>
</organism>
<comment type="similarity">
    <text evidence="1 2">Belongs to the small heat shock protein (HSP20) family.</text>
</comment>
<dbReference type="InterPro" id="IPR002068">
    <property type="entry name" value="A-crystallin/Hsp20_dom"/>
</dbReference>
<dbReference type="eggNOG" id="COG0071">
    <property type="taxonomic scope" value="Bacteria"/>
</dbReference>
<proteinExistence type="inferred from homology"/>